<dbReference type="SUPFAM" id="SSF81383">
    <property type="entry name" value="F-box domain"/>
    <property type="match status" value="1"/>
</dbReference>
<dbReference type="Pfam" id="PF00646">
    <property type="entry name" value="F-box"/>
    <property type="match status" value="1"/>
</dbReference>
<evidence type="ECO:0000259" key="1">
    <source>
        <dbReference type="PROSITE" id="PS50181"/>
    </source>
</evidence>
<organism evidence="2 3">
    <name type="scientific">Camelina sativa</name>
    <name type="common">False flax</name>
    <name type="synonym">Myagrum sativum</name>
    <dbReference type="NCBI Taxonomy" id="90675"/>
    <lineage>
        <taxon>Eukaryota</taxon>
        <taxon>Viridiplantae</taxon>
        <taxon>Streptophyta</taxon>
        <taxon>Embryophyta</taxon>
        <taxon>Tracheophyta</taxon>
        <taxon>Spermatophyta</taxon>
        <taxon>Magnoliopsida</taxon>
        <taxon>eudicotyledons</taxon>
        <taxon>Gunneridae</taxon>
        <taxon>Pentapetalae</taxon>
        <taxon>rosids</taxon>
        <taxon>malvids</taxon>
        <taxon>Brassicales</taxon>
        <taxon>Brassicaceae</taxon>
        <taxon>Camelineae</taxon>
        <taxon>Camelina</taxon>
    </lineage>
</organism>
<dbReference type="Gene3D" id="1.20.1280.50">
    <property type="match status" value="1"/>
</dbReference>
<reference evidence="2" key="1">
    <citation type="journal article" date="2014" name="Nat. Commun.">
        <title>The emerging biofuel crop Camelina sativa retains a highly undifferentiated hexaploid genome structure.</title>
        <authorList>
            <person name="Kagale S."/>
            <person name="Koh C."/>
            <person name="Nixon J."/>
            <person name="Bollina V."/>
            <person name="Clarke W.E."/>
            <person name="Tuteja R."/>
            <person name="Spillane C."/>
            <person name="Robinson S.J."/>
            <person name="Links M.G."/>
            <person name="Clarke C."/>
            <person name="Higgins E.E."/>
            <person name="Huebert T."/>
            <person name="Sharpe A.G."/>
            <person name="Parkin I.A."/>
        </authorList>
    </citation>
    <scope>NUCLEOTIDE SEQUENCE [LARGE SCALE GENOMIC DNA]</scope>
    <source>
        <strain evidence="2">cv. DH55</strain>
    </source>
</reference>
<evidence type="ECO:0000313" key="2">
    <source>
        <dbReference type="Proteomes" id="UP000694864"/>
    </source>
</evidence>
<dbReference type="InterPro" id="IPR036047">
    <property type="entry name" value="F-box-like_dom_sf"/>
</dbReference>
<dbReference type="GeneID" id="104727675"/>
<protein>
    <submittedName>
        <fullName evidence="3">F-box protein At4g29970</fullName>
    </submittedName>
</protein>
<dbReference type="PANTHER" id="PTHR31111">
    <property type="entry name" value="BNAA05G37150D PROTEIN-RELATED"/>
    <property type="match status" value="1"/>
</dbReference>
<sequence length="202" mass="23607">MGKVRKKNRECLTRSKKCQDKSEEIDLFSNIPPELILEILLKSPAKSIVKLSFVSRYWSSIIVSRILTDMYLTRSITRPRLLFTVNRLDMHFFVSRSLEDLLSSDDHHHRERVTLTPKPDSRYCFSPPVRGLICCFNDRFLKNIETEEHQVLTLGAKQEWRMIESKVDIRFYSLISFNLMSEDFNVIGLPDSRSSKLVDYGG</sequence>
<dbReference type="InterPro" id="IPR001810">
    <property type="entry name" value="F-box_dom"/>
</dbReference>
<dbReference type="RefSeq" id="XP_010445062.1">
    <property type="nucleotide sequence ID" value="XM_010446760.1"/>
</dbReference>
<dbReference type="SMART" id="SM00256">
    <property type="entry name" value="FBOX"/>
    <property type="match status" value="1"/>
</dbReference>
<accession>A0ABM0URL5</accession>
<gene>
    <name evidence="3" type="primary">LOC104727675</name>
</gene>
<dbReference type="CDD" id="cd09917">
    <property type="entry name" value="F-box_SF"/>
    <property type="match status" value="1"/>
</dbReference>
<name>A0ABM0URL5_CAMSA</name>
<dbReference type="PROSITE" id="PS50181">
    <property type="entry name" value="FBOX"/>
    <property type="match status" value="1"/>
</dbReference>
<reference evidence="3" key="2">
    <citation type="submission" date="2025-08" db="UniProtKB">
        <authorList>
            <consortium name="RefSeq"/>
        </authorList>
    </citation>
    <scope>IDENTIFICATION</scope>
    <source>
        <tissue evidence="3">Leaf</tissue>
    </source>
</reference>
<keyword evidence="2" id="KW-1185">Reference proteome</keyword>
<dbReference type="PANTHER" id="PTHR31111:SF78">
    <property type="entry name" value="F-BOX ASSOCIATED UBIQUITINATION EFFECTOR FAMILY PROTEIN"/>
    <property type="match status" value="1"/>
</dbReference>
<dbReference type="Proteomes" id="UP000694864">
    <property type="component" value="Chromosome 11"/>
</dbReference>
<evidence type="ECO:0000313" key="3">
    <source>
        <dbReference type="RefSeq" id="XP_010445062.1"/>
    </source>
</evidence>
<proteinExistence type="predicted"/>
<feature type="domain" description="F-box" evidence="1">
    <location>
        <begin position="25"/>
        <end position="74"/>
    </location>
</feature>